<sequence length="179" mass="19767">MEVDEKPTDYDDIGGLEKQIQELVEAIILPMTHKEQLGIGPPKGVLLYGPPGTKKTLMAQACIAQTNATFMNLAGHSWFRNALCYGAKFVHDAFQLAREKSSCIIFVDEIDAIGTSVWEVQRTILEFLDQLDGFSGDDQVKVIAATNHADISDPALMCSGSLDVKLSFHIQPKMQELRN</sequence>
<dbReference type="GO" id="GO:0006508">
    <property type="term" value="P:proteolysis"/>
    <property type="evidence" value="ECO:0007669"/>
    <property type="project" value="UniProtKB-KW"/>
</dbReference>
<comment type="similarity">
    <text evidence="1">Belongs to the AAA ATPase family.</text>
</comment>
<dbReference type="Gene3D" id="3.40.50.300">
    <property type="entry name" value="P-loop containing nucleotide triphosphate hydrolases"/>
    <property type="match status" value="1"/>
</dbReference>
<dbReference type="EMBL" id="JARAOO010000007">
    <property type="protein sequence ID" value="KAJ7962478.1"/>
    <property type="molecule type" value="Genomic_DNA"/>
</dbReference>
<accession>A0AAD7LQT6</accession>
<evidence type="ECO:0000256" key="1">
    <source>
        <dbReference type="ARBA" id="ARBA00006914"/>
    </source>
</evidence>
<dbReference type="InterPro" id="IPR050221">
    <property type="entry name" value="26S_Proteasome_ATPase"/>
</dbReference>
<reference evidence="6" key="1">
    <citation type="journal article" date="2023" name="Science">
        <title>Elucidation of the pathway for biosynthesis of saponin adjuvants from the soapbark tree.</title>
        <authorList>
            <person name="Reed J."/>
            <person name="Orme A."/>
            <person name="El-Demerdash A."/>
            <person name="Owen C."/>
            <person name="Martin L.B.B."/>
            <person name="Misra R.C."/>
            <person name="Kikuchi S."/>
            <person name="Rejzek M."/>
            <person name="Martin A.C."/>
            <person name="Harkess A."/>
            <person name="Leebens-Mack J."/>
            <person name="Louveau T."/>
            <person name="Stephenson M.J."/>
            <person name="Osbourn A."/>
        </authorList>
    </citation>
    <scope>NUCLEOTIDE SEQUENCE</scope>
    <source>
        <strain evidence="6">S10</strain>
    </source>
</reference>
<dbReference type="InterPro" id="IPR027417">
    <property type="entry name" value="P-loop_NTPase"/>
</dbReference>
<evidence type="ECO:0000256" key="4">
    <source>
        <dbReference type="ARBA" id="ARBA00023054"/>
    </source>
</evidence>
<keyword evidence="3" id="KW-0067">ATP-binding</keyword>
<evidence type="ECO:0000256" key="3">
    <source>
        <dbReference type="ARBA" id="ARBA00022840"/>
    </source>
</evidence>
<dbReference type="InterPro" id="IPR003593">
    <property type="entry name" value="AAA+_ATPase"/>
</dbReference>
<dbReference type="FunFam" id="3.40.50.300:FF:001025">
    <property type="entry name" value="ATPase family, AAA domain-containing 2B"/>
    <property type="match status" value="1"/>
</dbReference>
<dbReference type="InterPro" id="IPR003959">
    <property type="entry name" value="ATPase_AAA_core"/>
</dbReference>
<proteinExistence type="inferred from homology"/>
<gene>
    <name evidence="6" type="ORF">O6P43_017693</name>
</gene>
<dbReference type="GO" id="GO:0005524">
    <property type="term" value="F:ATP binding"/>
    <property type="evidence" value="ECO:0007669"/>
    <property type="project" value="UniProtKB-KW"/>
</dbReference>
<evidence type="ECO:0000256" key="2">
    <source>
        <dbReference type="ARBA" id="ARBA00022741"/>
    </source>
</evidence>
<dbReference type="Proteomes" id="UP001163823">
    <property type="component" value="Chromosome 7"/>
</dbReference>
<dbReference type="KEGG" id="qsa:O6P43_017693"/>
<keyword evidence="2" id="KW-0547">Nucleotide-binding</keyword>
<evidence type="ECO:0000259" key="5">
    <source>
        <dbReference type="SMART" id="SM00382"/>
    </source>
</evidence>
<dbReference type="GO" id="GO:0008233">
    <property type="term" value="F:peptidase activity"/>
    <property type="evidence" value="ECO:0007669"/>
    <property type="project" value="UniProtKB-KW"/>
</dbReference>
<dbReference type="GO" id="GO:0016887">
    <property type="term" value="F:ATP hydrolysis activity"/>
    <property type="evidence" value="ECO:0007669"/>
    <property type="project" value="InterPro"/>
</dbReference>
<dbReference type="SMART" id="SM00382">
    <property type="entry name" value="AAA"/>
    <property type="match status" value="1"/>
</dbReference>
<dbReference type="PANTHER" id="PTHR23073">
    <property type="entry name" value="26S PROTEASOME REGULATORY SUBUNIT"/>
    <property type="match status" value="1"/>
</dbReference>
<dbReference type="AlphaFoldDB" id="A0AAD7LQT6"/>
<dbReference type="GO" id="GO:0000502">
    <property type="term" value="C:proteasome complex"/>
    <property type="evidence" value="ECO:0007669"/>
    <property type="project" value="UniProtKB-ARBA"/>
</dbReference>
<feature type="domain" description="AAA+ ATPase" evidence="5">
    <location>
        <begin position="41"/>
        <end position="168"/>
    </location>
</feature>
<keyword evidence="4" id="KW-0175">Coiled coil</keyword>
<protein>
    <submittedName>
        <fullName evidence="6">26S protease regulatory subunit-like protein</fullName>
    </submittedName>
</protein>
<keyword evidence="6" id="KW-0378">Hydrolase</keyword>
<keyword evidence="7" id="KW-1185">Reference proteome</keyword>
<evidence type="ECO:0000313" key="6">
    <source>
        <dbReference type="EMBL" id="KAJ7962478.1"/>
    </source>
</evidence>
<name>A0AAD7LQT6_QUISA</name>
<comment type="caution">
    <text evidence="6">The sequence shown here is derived from an EMBL/GenBank/DDBJ whole genome shotgun (WGS) entry which is preliminary data.</text>
</comment>
<dbReference type="SUPFAM" id="SSF52540">
    <property type="entry name" value="P-loop containing nucleoside triphosphate hydrolases"/>
    <property type="match status" value="1"/>
</dbReference>
<dbReference type="Pfam" id="PF00004">
    <property type="entry name" value="AAA"/>
    <property type="match status" value="1"/>
</dbReference>
<keyword evidence="6" id="KW-0645">Protease</keyword>
<evidence type="ECO:0000313" key="7">
    <source>
        <dbReference type="Proteomes" id="UP001163823"/>
    </source>
</evidence>
<organism evidence="6 7">
    <name type="scientific">Quillaja saponaria</name>
    <name type="common">Soap bark tree</name>
    <dbReference type="NCBI Taxonomy" id="32244"/>
    <lineage>
        <taxon>Eukaryota</taxon>
        <taxon>Viridiplantae</taxon>
        <taxon>Streptophyta</taxon>
        <taxon>Embryophyta</taxon>
        <taxon>Tracheophyta</taxon>
        <taxon>Spermatophyta</taxon>
        <taxon>Magnoliopsida</taxon>
        <taxon>eudicotyledons</taxon>
        <taxon>Gunneridae</taxon>
        <taxon>Pentapetalae</taxon>
        <taxon>rosids</taxon>
        <taxon>fabids</taxon>
        <taxon>Fabales</taxon>
        <taxon>Quillajaceae</taxon>
        <taxon>Quillaja</taxon>
    </lineage>
</organism>